<dbReference type="PANTHER" id="PTHR39210">
    <property type="entry name" value="HEPARIN-SULFATE LYASE"/>
    <property type="match status" value="1"/>
</dbReference>
<dbReference type="Gene3D" id="2.70.98.70">
    <property type="match status" value="1"/>
</dbReference>
<comment type="caution">
    <text evidence="6">The sequence shown here is derived from an EMBL/GenBank/DDBJ whole genome shotgun (WGS) entry which is preliminary data.</text>
</comment>
<dbReference type="SUPFAM" id="SSF48230">
    <property type="entry name" value="Chondroitin AC/alginate lyase"/>
    <property type="match status" value="1"/>
</dbReference>
<accession>A0ABU8ENA4</accession>
<dbReference type="InterPro" id="IPR008929">
    <property type="entry name" value="Chondroitin_lyas"/>
</dbReference>
<comment type="subcellular location">
    <subcellularLocation>
        <location evidence="1">Periplasm</location>
    </subcellularLocation>
</comment>
<evidence type="ECO:0000313" key="6">
    <source>
        <dbReference type="EMBL" id="MEI4548454.1"/>
    </source>
</evidence>
<dbReference type="Pfam" id="PF07940">
    <property type="entry name" value="Hepar_II_III_C"/>
    <property type="match status" value="1"/>
</dbReference>
<sequence length="796" mass="90974">MQRFKILILFLFLCGCGDKSFNDKTVINDDLFNVVSTNAKVLLDVLENDVLEVSEFQLCLPENSTLNGLDLTIENNQIAVSLNEGFSGYDEFDYCVLYADKKQVASVKLEIESLAIQEILNPPSIIIAGESVEVGLGFNAIVDKSELIESLKAELALSDVEQSVELNLLGVEYLSGVYKITFNVAENTSFYRNEKAIVKVNLLGSEKPLQFETRFYSKPKMAQLNWPQRSIFTRQEYLDNAQQGIIDFHWLNLGKWKLPETHTWEEDPYHNVSWKLFYHSLGWLTPIAQLYKETGDTELLDKLNEVIISYDQKFALGALDLKTAYREDAVALRVNHLLYLYLDMREYLSVDANNALNSLFDKDAVMLQQYLDDPTYDDDNHGLIQAKSGLNLYSVFSYKDKFKKIGESSLSRVNKASVLMFDARSGQNVEQASEYHFIGISMLLEAKLQLNNLKIEPSQTLIETLDKAILFSAYLLNDEGYTPAIGDSYSNKYWRGYVNRYYELFNELNETFEQFKEYGQDALDNLFVSDNEGLVIAKSRNNSGELNKVFFDAGPKRIVHGHFDNLNLLVQLAGTQLLVDSGGPFNYGNSGRRNFWSISAHNSLVINRLESNEFDAILTQVEKMDGYYYFSGVQPNPDEVNHKRTVIFSTYPEEWVLVLDWVESQDASFRVEEYWHYNKHAEISSANGSLIKVGAKEFTHLTLPNTKTCKLVKGSFDENNIPKLGWVSESYNTAEPAYVKRCESLGTYYQKANLFSQKGKIEHFSVVENESEYVNMRVNNTIYQVDKINQKVNIVE</sequence>
<evidence type="ECO:0000259" key="5">
    <source>
        <dbReference type="Pfam" id="PF07940"/>
    </source>
</evidence>
<dbReference type="Proteomes" id="UP001382455">
    <property type="component" value="Unassembled WGS sequence"/>
</dbReference>
<dbReference type="EMBL" id="JBAWKS010000001">
    <property type="protein sequence ID" value="MEI4548454.1"/>
    <property type="molecule type" value="Genomic_DNA"/>
</dbReference>
<evidence type="ECO:0000256" key="3">
    <source>
        <dbReference type="ARBA" id="ARBA00022764"/>
    </source>
</evidence>
<name>A0ABU8ENA4_9GAMM</name>
<evidence type="ECO:0000256" key="1">
    <source>
        <dbReference type="ARBA" id="ARBA00004418"/>
    </source>
</evidence>
<dbReference type="Gene3D" id="1.50.10.100">
    <property type="entry name" value="Chondroitin AC/alginate lyase"/>
    <property type="match status" value="1"/>
</dbReference>
<keyword evidence="4" id="KW-0456">Lyase</keyword>
<keyword evidence="7" id="KW-1185">Reference proteome</keyword>
<evidence type="ECO:0000313" key="7">
    <source>
        <dbReference type="Proteomes" id="UP001382455"/>
    </source>
</evidence>
<dbReference type="PANTHER" id="PTHR39210:SF1">
    <property type="entry name" value="HEPARIN-SULFATE LYASE"/>
    <property type="match status" value="1"/>
</dbReference>
<gene>
    <name evidence="6" type="ORF">WAE96_01870</name>
</gene>
<dbReference type="InterPro" id="IPR012480">
    <property type="entry name" value="Hepar_II_III_C"/>
</dbReference>
<feature type="domain" description="Heparinase II/III-like C-terminal" evidence="5">
    <location>
        <begin position="544"/>
        <end position="733"/>
    </location>
</feature>
<dbReference type="RefSeq" id="WP_336434407.1">
    <property type="nucleotide sequence ID" value="NZ_JBAWKS010000001.1"/>
</dbReference>
<organism evidence="6 7">
    <name type="scientific">Pseudoalteromonas spongiae</name>
    <dbReference type="NCBI Taxonomy" id="298657"/>
    <lineage>
        <taxon>Bacteria</taxon>
        <taxon>Pseudomonadati</taxon>
        <taxon>Pseudomonadota</taxon>
        <taxon>Gammaproteobacteria</taxon>
        <taxon>Alteromonadales</taxon>
        <taxon>Pseudoalteromonadaceae</taxon>
        <taxon>Pseudoalteromonas</taxon>
    </lineage>
</organism>
<reference evidence="6 7" key="1">
    <citation type="submission" date="2023-12" db="EMBL/GenBank/DDBJ databases">
        <title>Friends and Foes: Symbiotic and Algicidal bacterial influence on Karenia brevis blooms.</title>
        <authorList>
            <person name="Fei C."/>
            <person name="Mohamed A.R."/>
            <person name="Booker A."/>
            <person name="Arshad M."/>
            <person name="Klass S."/>
            <person name="Ahn S."/>
            <person name="Gilbert P.M."/>
            <person name="Heil C.A."/>
            <person name="Martinez J.M."/>
            <person name="Amin S.A."/>
        </authorList>
    </citation>
    <scope>NUCLEOTIDE SEQUENCE [LARGE SCALE GENOMIC DNA]</scope>
    <source>
        <strain evidence="6 7">CE15</strain>
    </source>
</reference>
<keyword evidence="2" id="KW-0732">Signal</keyword>
<evidence type="ECO:0000256" key="4">
    <source>
        <dbReference type="ARBA" id="ARBA00023239"/>
    </source>
</evidence>
<dbReference type="PROSITE" id="PS51257">
    <property type="entry name" value="PROKAR_LIPOPROTEIN"/>
    <property type="match status" value="1"/>
</dbReference>
<protein>
    <submittedName>
        <fullName evidence="6">Heparinase II/III family protein</fullName>
    </submittedName>
</protein>
<proteinExistence type="predicted"/>
<evidence type="ECO:0000256" key="2">
    <source>
        <dbReference type="ARBA" id="ARBA00022729"/>
    </source>
</evidence>
<keyword evidence="3" id="KW-0574">Periplasm</keyword>